<dbReference type="EMBL" id="CAEX01002664">
    <property type="protein sequence ID" value="CCD19126.1"/>
    <property type="molecule type" value="Genomic_DNA"/>
</dbReference>
<sequence length="344" mass="37018">MQQLRAVIPAIPCTVRITGRSFFCMPCGKILPYIYTREFKCRCLSTQWVLVLHCSHSPLFFHFRLSQKVVKRTRANMNVYINPVLVLLTLLSWNMCCVTAATEIVLGSQATVLLENCSCDGDECCAKEPEPAGFTANCTTLRGGLTLTGCEDSTGSPPAACTAVTVNDQPSLLSDCNFSTVIALRGDSQCGFSPCTRQKVYTIDSSGDDCSGRKIKLTSTPNNCNVCCASISGENRTINGPPEQGGQNENSSGAPPSSNAVASVLKSPHDTDTVVSKPTQNTSNSTPHVPKSNKHDESSEKLRAANRTTTSTKNDAQSEGREFCAMEVAFKCAAASLFIFSSFF</sequence>
<proteinExistence type="predicted"/>
<protein>
    <submittedName>
        <fullName evidence="2">Uncharacterized protein</fullName>
    </submittedName>
</protein>
<dbReference type="Proteomes" id="UP000009027">
    <property type="component" value="Unassembled WGS sequence"/>
</dbReference>
<feature type="compositionally biased region" description="Polar residues" evidence="1">
    <location>
        <begin position="245"/>
        <end position="261"/>
    </location>
</feature>
<feature type="compositionally biased region" description="Polar residues" evidence="1">
    <location>
        <begin position="306"/>
        <end position="315"/>
    </location>
</feature>
<evidence type="ECO:0000313" key="3">
    <source>
        <dbReference type="Proteomes" id="UP000009027"/>
    </source>
</evidence>
<gene>
    <name evidence="2" type="ORF">TvY486_0018300</name>
</gene>
<evidence type="ECO:0000256" key="1">
    <source>
        <dbReference type="SAM" id="MobiDB-lite"/>
    </source>
</evidence>
<keyword evidence="3" id="KW-1185">Reference proteome</keyword>
<feature type="compositionally biased region" description="Polar residues" evidence="1">
    <location>
        <begin position="273"/>
        <end position="287"/>
    </location>
</feature>
<feature type="region of interest" description="Disordered" evidence="1">
    <location>
        <begin position="237"/>
        <end position="318"/>
    </location>
</feature>
<dbReference type="VEuPathDB" id="TriTrypDB:TvY486_0018300"/>
<accession>F9WNK8</accession>
<organism evidence="2 3">
    <name type="scientific">Trypanosoma vivax (strain Y486)</name>
    <dbReference type="NCBI Taxonomy" id="1055687"/>
    <lineage>
        <taxon>Eukaryota</taxon>
        <taxon>Discoba</taxon>
        <taxon>Euglenozoa</taxon>
        <taxon>Kinetoplastea</taxon>
        <taxon>Metakinetoplastina</taxon>
        <taxon>Trypanosomatida</taxon>
        <taxon>Trypanosomatidae</taxon>
        <taxon>Trypanosoma</taxon>
        <taxon>Duttonella</taxon>
    </lineage>
</organism>
<dbReference type="AlphaFoldDB" id="F9WNK8"/>
<evidence type="ECO:0000313" key="2">
    <source>
        <dbReference type="EMBL" id="CCD19126.1"/>
    </source>
</evidence>
<reference evidence="2 3" key="1">
    <citation type="journal article" date="2012" name="Proc. Natl. Acad. Sci. U.S.A.">
        <title>Antigenic diversity is generated by distinct evolutionary mechanisms in African trypanosome species.</title>
        <authorList>
            <person name="Jackson A.P."/>
            <person name="Berry A."/>
            <person name="Aslett M."/>
            <person name="Allison H.C."/>
            <person name="Burton P."/>
            <person name="Vavrova-Anderson J."/>
            <person name="Brown R."/>
            <person name="Browne H."/>
            <person name="Corton N."/>
            <person name="Hauser H."/>
            <person name="Gamble J."/>
            <person name="Gilderthorp R."/>
            <person name="Marcello L."/>
            <person name="McQuillan J."/>
            <person name="Otto T.D."/>
            <person name="Quail M.A."/>
            <person name="Sanders M.J."/>
            <person name="van Tonder A."/>
            <person name="Ginger M.L."/>
            <person name="Field M.C."/>
            <person name="Barry J.D."/>
            <person name="Hertz-Fowler C."/>
            <person name="Berriman M."/>
        </authorList>
    </citation>
    <scope>NUCLEOTIDE SEQUENCE</scope>
    <source>
        <strain evidence="2 3">Y486</strain>
    </source>
</reference>
<name>F9WNK8_TRYVY</name>
<feature type="compositionally biased region" description="Basic and acidic residues" evidence="1">
    <location>
        <begin position="293"/>
        <end position="303"/>
    </location>
</feature>